<reference evidence="1" key="1">
    <citation type="journal article" date="2023" name="Science">
        <title>Elucidation of the pathway for biosynthesis of saponin adjuvants from the soapbark tree.</title>
        <authorList>
            <person name="Reed J."/>
            <person name="Orme A."/>
            <person name="El-Demerdash A."/>
            <person name="Owen C."/>
            <person name="Martin L.B.B."/>
            <person name="Misra R.C."/>
            <person name="Kikuchi S."/>
            <person name="Rejzek M."/>
            <person name="Martin A.C."/>
            <person name="Harkess A."/>
            <person name="Leebens-Mack J."/>
            <person name="Louveau T."/>
            <person name="Stephenson M.J."/>
            <person name="Osbourn A."/>
        </authorList>
    </citation>
    <scope>NUCLEOTIDE SEQUENCE</scope>
    <source>
        <strain evidence="1">S10</strain>
    </source>
</reference>
<dbReference type="Proteomes" id="UP001163823">
    <property type="component" value="Chromosome 5"/>
</dbReference>
<protein>
    <submittedName>
        <fullName evidence="1">Uncharacterized protein</fullName>
    </submittedName>
</protein>
<keyword evidence="2" id="KW-1185">Reference proteome</keyword>
<gene>
    <name evidence="1" type="ORF">O6P43_013297</name>
</gene>
<dbReference type="EMBL" id="JARAOO010000005">
    <property type="protein sequence ID" value="KAJ7969319.1"/>
    <property type="molecule type" value="Genomic_DNA"/>
</dbReference>
<proteinExistence type="predicted"/>
<dbReference type="KEGG" id="qsa:O6P43_013297"/>
<name>A0AAD7M3K9_QUISA</name>
<evidence type="ECO:0000313" key="2">
    <source>
        <dbReference type="Proteomes" id="UP001163823"/>
    </source>
</evidence>
<comment type="caution">
    <text evidence="1">The sequence shown here is derived from an EMBL/GenBank/DDBJ whole genome shotgun (WGS) entry which is preliminary data.</text>
</comment>
<dbReference type="AlphaFoldDB" id="A0AAD7M3K9"/>
<organism evidence="1 2">
    <name type="scientific">Quillaja saponaria</name>
    <name type="common">Soap bark tree</name>
    <dbReference type="NCBI Taxonomy" id="32244"/>
    <lineage>
        <taxon>Eukaryota</taxon>
        <taxon>Viridiplantae</taxon>
        <taxon>Streptophyta</taxon>
        <taxon>Embryophyta</taxon>
        <taxon>Tracheophyta</taxon>
        <taxon>Spermatophyta</taxon>
        <taxon>Magnoliopsida</taxon>
        <taxon>eudicotyledons</taxon>
        <taxon>Gunneridae</taxon>
        <taxon>Pentapetalae</taxon>
        <taxon>rosids</taxon>
        <taxon>fabids</taxon>
        <taxon>Fabales</taxon>
        <taxon>Quillajaceae</taxon>
        <taxon>Quillaja</taxon>
    </lineage>
</organism>
<sequence>MMTMPFSTVPYARELAFAYHSDEETWAPKRSHVEHSGHLRSSDPDGFFLPRVLVDEFLGVSLEASFSNVPTFRDTIDQGTTLHVDAAKMTIFLLKEPMPLA</sequence>
<evidence type="ECO:0000313" key="1">
    <source>
        <dbReference type="EMBL" id="KAJ7969319.1"/>
    </source>
</evidence>
<accession>A0AAD7M3K9</accession>